<feature type="region of interest" description="Disordered" evidence="6">
    <location>
        <begin position="1"/>
        <end position="26"/>
    </location>
</feature>
<evidence type="ECO:0000256" key="2">
    <source>
        <dbReference type="ARBA" id="ARBA00022475"/>
    </source>
</evidence>
<evidence type="ECO:0000313" key="8">
    <source>
        <dbReference type="EMBL" id="KYF62595.1"/>
    </source>
</evidence>
<feature type="transmembrane region" description="Helical" evidence="7">
    <location>
        <begin position="60"/>
        <end position="79"/>
    </location>
</feature>
<dbReference type="Proteomes" id="UP000075260">
    <property type="component" value="Unassembled WGS sequence"/>
</dbReference>
<organism evidence="8 9">
    <name type="scientific">Sorangium cellulosum</name>
    <name type="common">Polyangium cellulosum</name>
    <dbReference type="NCBI Taxonomy" id="56"/>
    <lineage>
        <taxon>Bacteria</taxon>
        <taxon>Pseudomonadati</taxon>
        <taxon>Myxococcota</taxon>
        <taxon>Polyangia</taxon>
        <taxon>Polyangiales</taxon>
        <taxon>Polyangiaceae</taxon>
        <taxon>Sorangium</taxon>
    </lineage>
</organism>
<keyword evidence="4 7" id="KW-1133">Transmembrane helix</keyword>
<keyword evidence="2" id="KW-1003">Cell membrane</keyword>
<dbReference type="Pfam" id="PF03899">
    <property type="entry name" value="ATP-synt_I"/>
    <property type="match status" value="1"/>
</dbReference>
<dbReference type="GO" id="GO:0005886">
    <property type="term" value="C:plasma membrane"/>
    <property type="evidence" value="ECO:0007669"/>
    <property type="project" value="UniProtKB-SubCell"/>
</dbReference>
<evidence type="ECO:0000256" key="6">
    <source>
        <dbReference type="SAM" id="MobiDB-lite"/>
    </source>
</evidence>
<dbReference type="EMBL" id="JEMA01001083">
    <property type="protein sequence ID" value="KYF62595.1"/>
    <property type="molecule type" value="Genomic_DNA"/>
</dbReference>
<keyword evidence="3 7" id="KW-0812">Transmembrane</keyword>
<sequence>MSAERRSGARGDEPPRREPDAEEQPGVGDATMRAVLRWVAGTAAVLSVAGLLAYGVRAALGVAIGGAIATANLYVFARIVDAFISRRGHTVSWTVIAMVKLTALMGGVWLILKSEAVSGVALMVGYASLVVGISLGTLFGPKPPAEGAPPSAPG</sequence>
<evidence type="ECO:0008006" key="10">
    <source>
        <dbReference type="Google" id="ProtNLM"/>
    </source>
</evidence>
<feature type="compositionally biased region" description="Basic and acidic residues" evidence="6">
    <location>
        <begin position="1"/>
        <end position="19"/>
    </location>
</feature>
<keyword evidence="5 7" id="KW-0472">Membrane</keyword>
<proteinExistence type="predicted"/>
<dbReference type="RefSeq" id="WP_061612579.1">
    <property type="nucleotide sequence ID" value="NZ_JEMA01001083.1"/>
</dbReference>
<dbReference type="OrthoDB" id="5519816at2"/>
<reference evidence="8 9" key="1">
    <citation type="submission" date="2014-02" db="EMBL/GenBank/DDBJ databases">
        <title>The small core and large imbalanced accessory genome model reveals a collaborative survival strategy of Sorangium cellulosum strains in nature.</title>
        <authorList>
            <person name="Han K."/>
            <person name="Peng R."/>
            <person name="Blom J."/>
            <person name="Li Y.-Z."/>
        </authorList>
    </citation>
    <scope>NUCLEOTIDE SEQUENCE [LARGE SCALE GENOMIC DNA]</scope>
    <source>
        <strain evidence="8 9">So0008-312</strain>
    </source>
</reference>
<evidence type="ECO:0000256" key="5">
    <source>
        <dbReference type="ARBA" id="ARBA00023136"/>
    </source>
</evidence>
<comment type="subcellular location">
    <subcellularLocation>
        <location evidence="1">Cell membrane</location>
        <topology evidence="1">Multi-pass membrane protein</topology>
    </subcellularLocation>
</comment>
<evidence type="ECO:0000256" key="4">
    <source>
        <dbReference type="ARBA" id="ARBA00022989"/>
    </source>
</evidence>
<evidence type="ECO:0000256" key="3">
    <source>
        <dbReference type="ARBA" id="ARBA00022692"/>
    </source>
</evidence>
<feature type="transmembrane region" description="Helical" evidence="7">
    <location>
        <begin position="118"/>
        <end position="139"/>
    </location>
</feature>
<evidence type="ECO:0000256" key="7">
    <source>
        <dbReference type="SAM" id="Phobius"/>
    </source>
</evidence>
<dbReference type="InterPro" id="IPR005598">
    <property type="entry name" value="ATP_synth_I"/>
</dbReference>
<feature type="transmembrane region" description="Helical" evidence="7">
    <location>
        <begin position="91"/>
        <end position="112"/>
    </location>
</feature>
<evidence type="ECO:0000256" key="1">
    <source>
        <dbReference type="ARBA" id="ARBA00004651"/>
    </source>
</evidence>
<dbReference type="AlphaFoldDB" id="A0A150Q3K3"/>
<accession>A0A150Q3K3</accession>
<comment type="caution">
    <text evidence="8">The sequence shown here is derived from an EMBL/GenBank/DDBJ whole genome shotgun (WGS) entry which is preliminary data.</text>
</comment>
<name>A0A150Q3K3_SORCE</name>
<protein>
    <recommendedName>
        <fullName evidence="10">ATP synthase subunit I</fullName>
    </recommendedName>
</protein>
<feature type="transmembrane region" description="Helical" evidence="7">
    <location>
        <begin position="35"/>
        <end position="54"/>
    </location>
</feature>
<gene>
    <name evidence="8" type="ORF">BE15_25650</name>
</gene>
<evidence type="ECO:0000313" key="9">
    <source>
        <dbReference type="Proteomes" id="UP000075260"/>
    </source>
</evidence>